<accession>A0AAN4ZC77</accession>
<dbReference type="Proteomes" id="UP001328107">
    <property type="component" value="Unassembled WGS sequence"/>
</dbReference>
<protein>
    <submittedName>
        <fullName evidence="2">Uncharacterized protein</fullName>
    </submittedName>
</protein>
<keyword evidence="1" id="KW-0472">Membrane</keyword>
<feature type="non-terminal residue" evidence="2">
    <location>
        <position position="544"/>
    </location>
</feature>
<dbReference type="EMBL" id="BTRK01000002">
    <property type="protein sequence ID" value="GMR34320.1"/>
    <property type="molecule type" value="Genomic_DNA"/>
</dbReference>
<dbReference type="AlphaFoldDB" id="A0AAN4ZC77"/>
<gene>
    <name evidence="2" type="ORF">PMAYCL1PPCAC_04515</name>
</gene>
<reference evidence="3" key="1">
    <citation type="submission" date="2022-10" db="EMBL/GenBank/DDBJ databases">
        <title>Genome assembly of Pristionchus species.</title>
        <authorList>
            <person name="Yoshida K."/>
            <person name="Sommer R.J."/>
        </authorList>
    </citation>
    <scope>NUCLEOTIDE SEQUENCE [LARGE SCALE GENOMIC DNA]</scope>
    <source>
        <strain evidence="3">RS5460</strain>
    </source>
</reference>
<proteinExistence type="predicted"/>
<keyword evidence="3" id="KW-1185">Reference proteome</keyword>
<feature type="transmembrane region" description="Helical" evidence="1">
    <location>
        <begin position="328"/>
        <end position="354"/>
    </location>
</feature>
<evidence type="ECO:0000313" key="3">
    <source>
        <dbReference type="Proteomes" id="UP001328107"/>
    </source>
</evidence>
<organism evidence="2 3">
    <name type="scientific">Pristionchus mayeri</name>
    <dbReference type="NCBI Taxonomy" id="1317129"/>
    <lineage>
        <taxon>Eukaryota</taxon>
        <taxon>Metazoa</taxon>
        <taxon>Ecdysozoa</taxon>
        <taxon>Nematoda</taxon>
        <taxon>Chromadorea</taxon>
        <taxon>Rhabditida</taxon>
        <taxon>Rhabditina</taxon>
        <taxon>Diplogasteromorpha</taxon>
        <taxon>Diplogasteroidea</taxon>
        <taxon>Neodiplogasteridae</taxon>
        <taxon>Pristionchus</taxon>
    </lineage>
</organism>
<comment type="caution">
    <text evidence="2">The sequence shown here is derived from an EMBL/GenBank/DDBJ whole genome shotgun (WGS) entry which is preliminary data.</text>
</comment>
<evidence type="ECO:0000313" key="2">
    <source>
        <dbReference type="EMBL" id="GMR34320.1"/>
    </source>
</evidence>
<keyword evidence="1" id="KW-1133">Transmembrane helix</keyword>
<sequence length="544" mass="59864">MRSIQGTDYYVSCQSSKIKDQRVLRLLRKSYKVKPVVQGRDKLTRIDITITIDPTMTCEVEPTISVGTWIIGIKGDISRRGECSTDLSINILPIDNRSINNLPMALPDDALQLRLQVLRGAKSELEYLAAVLIVDLAIGDHLIEVRLHLLQRVVRVVLDLGDHRLQVHRALDHVVVVGHLSLVDGCDEWPGEVLAHRVLDGHLALVKRVLERSRRLSQAYGQAHGLVVRIILLPFPLAPLSSLPASLAVLLLHIIRIRRIVVHPLLRRIRLLGRLLALGHDHGAVVVLVVEHLLDDSSTARLDRFHRRLLPLLARRLRVTLGRGTSETALFVFLFLDLLFGALGCFPGGVPLLLGCLSPPECLALAAQPARHCHLEHRTYARLMVGHAAVGAQHELVRLALASACTALALVSAAVPGDLRVERVQEHGDHRHGLCILRQDALPDEEDLGDVAISSVARDEGLLEAAEVDGLEELQQGEGQPLVLAEGEEVVLEVEYLLLLVARLLLLLQGTLHANGDVSGDHLGDVSVLEQSSSPLHTIDRRRK</sequence>
<evidence type="ECO:0000256" key="1">
    <source>
        <dbReference type="SAM" id="Phobius"/>
    </source>
</evidence>
<name>A0AAN4ZC77_9BILA</name>
<keyword evidence="1" id="KW-0812">Transmembrane</keyword>